<sequence>MHKILAILFLVTTVVIAKDPIYHDIYVDFKEGTSYALFGNDVKFRTAPDLNAEVLNLLKIGSEVEIVEKTNKTIAYNGIDSPFYKVKYKGKTGFVLGGLISLEKKTTDTATYLFAYKKEGFGYHLLVRSLYAPSVFKETSTALGPAGLTIALMGDMGLDGVTDILHIANHPEACGVIGGDIYFFETKHGLKKAIATTLFSEAGVNWYNEKLIFPAEEHGVANRIVYKVEKGEYGDEASNEIHISSTTRELRWENGQLLPKGTEQ</sequence>
<dbReference type="Pfam" id="PF08239">
    <property type="entry name" value="SH3_3"/>
    <property type="match status" value="1"/>
</dbReference>
<feature type="domain" description="SH3b" evidence="1">
    <location>
        <begin position="42"/>
        <end position="101"/>
    </location>
</feature>
<evidence type="ECO:0000313" key="2">
    <source>
        <dbReference type="EMBL" id="MFD0798859.1"/>
    </source>
</evidence>
<evidence type="ECO:0000313" key="3">
    <source>
        <dbReference type="Proteomes" id="UP001597012"/>
    </source>
</evidence>
<evidence type="ECO:0000259" key="1">
    <source>
        <dbReference type="Pfam" id="PF08239"/>
    </source>
</evidence>
<keyword evidence="3" id="KW-1185">Reference proteome</keyword>
<proteinExistence type="predicted"/>
<dbReference type="Proteomes" id="UP001597012">
    <property type="component" value="Unassembled WGS sequence"/>
</dbReference>
<dbReference type="EMBL" id="JBHTHY010000014">
    <property type="protein sequence ID" value="MFD0798859.1"/>
    <property type="molecule type" value="Genomic_DNA"/>
</dbReference>
<organism evidence="2 3">
    <name type="scientific">Maribacter chungangensis</name>
    <dbReference type="NCBI Taxonomy" id="1069117"/>
    <lineage>
        <taxon>Bacteria</taxon>
        <taxon>Pseudomonadati</taxon>
        <taxon>Bacteroidota</taxon>
        <taxon>Flavobacteriia</taxon>
        <taxon>Flavobacteriales</taxon>
        <taxon>Flavobacteriaceae</taxon>
        <taxon>Maribacter</taxon>
    </lineage>
</organism>
<reference evidence="3" key="1">
    <citation type="journal article" date="2019" name="Int. J. Syst. Evol. Microbiol.">
        <title>The Global Catalogue of Microorganisms (GCM) 10K type strain sequencing project: providing services to taxonomists for standard genome sequencing and annotation.</title>
        <authorList>
            <consortium name="The Broad Institute Genomics Platform"/>
            <consortium name="The Broad Institute Genome Sequencing Center for Infectious Disease"/>
            <person name="Wu L."/>
            <person name="Ma J."/>
        </authorList>
    </citation>
    <scope>NUCLEOTIDE SEQUENCE [LARGE SCALE GENOMIC DNA]</scope>
    <source>
        <strain evidence="3">CCUG 61948</strain>
    </source>
</reference>
<dbReference type="InterPro" id="IPR003646">
    <property type="entry name" value="SH3-like_bac-type"/>
</dbReference>
<accession>A0ABW3B816</accession>
<protein>
    <submittedName>
        <fullName evidence="2">SH3 domain-containing protein</fullName>
    </submittedName>
</protein>
<name>A0ABW3B816_9FLAO</name>
<comment type="caution">
    <text evidence="2">The sequence shown here is derived from an EMBL/GenBank/DDBJ whole genome shotgun (WGS) entry which is preliminary data.</text>
</comment>
<dbReference type="RefSeq" id="WP_379935766.1">
    <property type="nucleotide sequence ID" value="NZ_JBHTHY010000014.1"/>
</dbReference>
<dbReference type="Gene3D" id="2.30.30.40">
    <property type="entry name" value="SH3 Domains"/>
    <property type="match status" value="1"/>
</dbReference>
<gene>
    <name evidence="2" type="ORF">ACFQZJ_15415</name>
</gene>